<dbReference type="AlphaFoldDB" id="A0A0E9VEK8"/>
<evidence type="ECO:0000313" key="1">
    <source>
        <dbReference type="EMBL" id="JAH76564.1"/>
    </source>
</evidence>
<proteinExistence type="predicted"/>
<sequence length="22" mass="2476">MLIIPFVTKLSRGALQTNRFGL</sequence>
<reference evidence="1" key="2">
    <citation type="journal article" date="2015" name="Fish Shellfish Immunol.">
        <title>Early steps in the European eel (Anguilla anguilla)-Vibrio vulnificus interaction in the gills: Role of the RtxA13 toxin.</title>
        <authorList>
            <person name="Callol A."/>
            <person name="Pajuelo D."/>
            <person name="Ebbesson L."/>
            <person name="Teles M."/>
            <person name="MacKenzie S."/>
            <person name="Amaro C."/>
        </authorList>
    </citation>
    <scope>NUCLEOTIDE SEQUENCE</scope>
</reference>
<organism evidence="1">
    <name type="scientific">Anguilla anguilla</name>
    <name type="common">European freshwater eel</name>
    <name type="synonym">Muraena anguilla</name>
    <dbReference type="NCBI Taxonomy" id="7936"/>
    <lineage>
        <taxon>Eukaryota</taxon>
        <taxon>Metazoa</taxon>
        <taxon>Chordata</taxon>
        <taxon>Craniata</taxon>
        <taxon>Vertebrata</taxon>
        <taxon>Euteleostomi</taxon>
        <taxon>Actinopterygii</taxon>
        <taxon>Neopterygii</taxon>
        <taxon>Teleostei</taxon>
        <taxon>Anguilliformes</taxon>
        <taxon>Anguillidae</taxon>
        <taxon>Anguilla</taxon>
    </lineage>
</organism>
<accession>A0A0E9VEK8</accession>
<protein>
    <submittedName>
        <fullName evidence="1">Uncharacterized protein</fullName>
    </submittedName>
</protein>
<name>A0A0E9VEK8_ANGAN</name>
<dbReference type="EMBL" id="GBXM01032013">
    <property type="protein sequence ID" value="JAH76564.1"/>
    <property type="molecule type" value="Transcribed_RNA"/>
</dbReference>
<reference evidence="1" key="1">
    <citation type="submission" date="2014-11" db="EMBL/GenBank/DDBJ databases">
        <authorList>
            <person name="Amaro Gonzalez C."/>
        </authorList>
    </citation>
    <scope>NUCLEOTIDE SEQUENCE</scope>
</reference>